<protein>
    <submittedName>
        <fullName evidence="1">Uncharacterized protein</fullName>
    </submittedName>
</protein>
<dbReference type="RefSeq" id="WP_146452805.1">
    <property type="nucleotide sequence ID" value="NZ_SJPS01000010.1"/>
</dbReference>
<sequence>MRHYGLTSKYGKLSAIMICAYVSCMPELCRAVVINVPPMTAPGFIDSNTELNLFGAGTIPDDFVAGSFAGSSTNINVNINGGVTGENFSANAGTTVTVTGGTVGDFFDAFDDSVININGGTIGSFFDANGGSQINITGGSIGQGFDALNGSVVNFRGGTFLGEFDAAGGSTVNLLGSSFVLNGSLLSLLPGVTFPVSSRNIMLSGILLDGSSFQFDLNSTNAAFQDYFSDSAALTVTIPAAADFDLDLDVDNEDLVIWITDYGSTGTVIADADGDGDSDGADFLIWQREFTGGPLNYAEIATVPEPGAAVPICLCVGWGMSRTTRNFLFRRALNRV</sequence>
<dbReference type="AlphaFoldDB" id="A0A5C6C9R5"/>
<dbReference type="EMBL" id="SJPS01000010">
    <property type="protein sequence ID" value="TWU21340.1"/>
    <property type="molecule type" value="Genomic_DNA"/>
</dbReference>
<comment type="caution">
    <text evidence="1">The sequence shown here is derived from an EMBL/GenBank/DDBJ whole genome shotgun (WGS) entry which is preliminary data.</text>
</comment>
<reference evidence="1 2" key="1">
    <citation type="submission" date="2019-02" db="EMBL/GenBank/DDBJ databases">
        <title>Deep-cultivation of Planctomycetes and their phenomic and genomic characterization uncovers novel biology.</title>
        <authorList>
            <person name="Wiegand S."/>
            <person name="Jogler M."/>
            <person name="Boedeker C."/>
            <person name="Pinto D."/>
            <person name="Vollmers J."/>
            <person name="Rivas-Marin E."/>
            <person name="Kohn T."/>
            <person name="Peeters S.H."/>
            <person name="Heuer A."/>
            <person name="Rast P."/>
            <person name="Oberbeckmann S."/>
            <person name="Bunk B."/>
            <person name="Jeske O."/>
            <person name="Meyerdierks A."/>
            <person name="Storesund J.E."/>
            <person name="Kallscheuer N."/>
            <person name="Luecker S."/>
            <person name="Lage O.M."/>
            <person name="Pohl T."/>
            <person name="Merkel B.J."/>
            <person name="Hornburger P."/>
            <person name="Mueller R.-W."/>
            <person name="Bruemmer F."/>
            <person name="Labrenz M."/>
            <person name="Spormann A.M."/>
            <person name="Op Den Camp H."/>
            <person name="Overmann J."/>
            <person name="Amann R."/>
            <person name="Jetten M.S.M."/>
            <person name="Mascher T."/>
            <person name="Medema M.H."/>
            <person name="Devos D.P."/>
            <person name="Kaster A.-K."/>
            <person name="Ovreas L."/>
            <person name="Rohde M."/>
            <person name="Galperin M.Y."/>
            <person name="Jogler C."/>
        </authorList>
    </citation>
    <scope>NUCLEOTIDE SEQUENCE [LARGE SCALE GENOMIC DNA]</scope>
    <source>
        <strain evidence="1 2">Pla144</strain>
    </source>
</reference>
<organism evidence="1 2">
    <name type="scientific">Bythopirellula polymerisocia</name>
    <dbReference type="NCBI Taxonomy" id="2528003"/>
    <lineage>
        <taxon>Bacteria</taxon>
        <taxon>Pseudomonadati</taxon>
        <taxon>Planctomycetota</taxon>
        <taxon>Planctomycetia</taxon>
        <taxon>Pirellulales</taxon>
        <taxon>Lacipirellulaceae</taxon>
        <taxon>Bythopirellula</taxon>
    </lineage>
</organism>
<evidence type="ECO:0000313" key="1">
    <source>
        <dbReference type="EMBL" id="TWU21340.1"/>
    </source>
</evidence>
<dbReference type="Proteomes" id="UP000318437">
    <property type="component" value="Unassembled WGS sequence"/>
</dbReference>
<proteinExistence type="predicted"/>
<evidence type="ECO:0000313" key="2">
    <source>
        <dbReference type="Proteomes" id="UP000318437"/>
    </source>
</evidence>
<name>A0A5C6C9R5_9BACT</name>
<accession>A0A5C6C9R5</accession>
<dbReference type="OrthoDB" id="272551at2"/>
<keyword evidence="2" id="KW-1185">Reference proteome</keyword>
<gene>
    <name evidence="1" type="ORF">Pla144_45600</name>
</gene>